<evidence type="ECO:0000313" key="3">
    <source>
        <dbReference type="Proteomes" id="UP000789508"/>
    </source>
</evidence>
<feature type="coiled-coil region" evidence="1">
    <location>
        <begin position="49"/>
        <end position="76"/>
    </location>
</feature>
<dbReference type="EMBL" id="CAJVPS010001212">
    <property type="protein sequence ID" value="CAG8529361.1"/>
    <property type="molecule type" value="Genomic_DNA"/>
</dbReference>
<name>A0A9N9AGF7_9GLOM</name>
<evidence type="ECO:0000313" key="2">
    <source>
        <dbReference type="EMBL" id="CAG8529361.1"/>
    </source>
</evidence>
<gene>
    <name evidence="2" type="ORF">ALEPTO_LOCUS4860</name>
</gene>
<proteinExistence type="predicted"/>
<protein>
    <submittedName>
        <fullName evidence="2">801_t:CDS:1</fullName>
    </submittedName>
</protein>
<accession>A0A9N9AGF7</accession>
<comment type="caution">
    <text evidence="2">The sequence shown here is derived from an EMBL/GenBank/DDBJ whole genome shotgun (WGS) entry which is preliminary data.</text>
</comment>
<keyword evidence="3" id="KW-1185">Reference proteome</keyword>
<keyword evidence="1" id="KW-0175">Coiled coil</keyword>
<evidence type="ECO:0000256" key="1">
    <source>
        <dbReference type="SAM" id="Coils"/>
    </source>
</evidence>
<dbReference type="AlphaFoldDB" id="A0A9N9AGF7"/>
<sequence>MQDINSSKGYRLGSTREVKLKETLRDSYITNSELIEDFKNYQKIYSEFSKNIKQDKSQLQLDLNQTNKDKEKLSKHIYQLIDESESTNVPKPTMNEQSEETVLQVPNSSDIQKNQKKELLQNKSEGQTKDYGSLSLFLKKMSFTLSPIKLYLMDIDEANKHESI</sequence>
<reference evidence="2" key="1">
    <citation type="submission" date="2021-06" db="EMBL/GenBank/DDBJ databases">
        <authorList>
            <person name="Kallberg Y."/>
            <person name="Tangrot J."/>
            <person name="Rosling A."/>
        </authorList>
    </citation>
    <scope>NUCLEOTIDE SEQUENCE</scope>
    <source>
        <strain evidence="2">FL130A</strain>
    </source>
</reference>
<dbReference type="OrthoDB" id="2444191at2759"/>
<dbReference type="Proteomes" id="UP000789508">
    <property type="component" value="Unassembled WGS sequence"/>
</dbReference>
<organism evidence="2 3">
    <name type="scientific">Ambispora leptoticha</name>
    <dbReference type="NCBI Taxonomy" id="144679"/>
    <lineage>
        <taxon>Eukaryota</taxon>
        <taxon>Fungi</taxon>
        <taxon>Fungi incertae sedis</taxon>
        <taxon>Mucoromycota</taxon>
        <taxon>Glomeromycotina</taxon>
        <taxon>Glomeromycetes</taxon>
        <taxon>Archaeosporales</taxon>
        <taxon>Ambisporaceae</taxon>
        <taxon>Ambispora</taxon>
    </lineage>
</organism>